<evidence type="ECO:0000256" key="1">
    <source>
        <dbReference type="SAM" id="MobiDB-lite"/>
    </source>
</evidence>
<proteinExistence type="predicted"/>
<feature type="compositionally biased region" description="Basic and acidic residues" evidence="1">
    <location>
        <begin position="361"/>
        <end position="374"/>
    </location>
</feature>
<reference evidence="3 4" key="1">
    <citation type="submission" date="2024-03" db="EMBL/GenBank/DDBJ databases">
        <title>A high-quality draft genome sequence of Diaporthe vaccinii, a causative agent of upright dieback and viscid rot disease in cranberry plants.</title>
        <authorList>
            <person name="Sarrasin M."/>
            <person name="Lang B.F."/>
            <person name="Burger G."/>
        </authorList>
    </citation>
    <scope>NUCLEOTIDE SEQUENCE [LARGE SCALE GENOMIC DNA]</scope>
    <source>
        <strain evidence="3 4">IS7</strain>
    </source>
</reference>
<feature type="region of interest" description="Disordered" evidence="1">
    <location>
        <begin position="215"/>
        <end position="238"/>
    </location>
</feature>
<accession>A0ABR4EBM2</accession>
<feature type="region of interest" description="Disordered" evidence="1">
    <location>
        <begin position="274"/>
        <end position="312"/>
    </location>
</feature>
<evidence type="ECO:0000313" key="4">
    <source>
        <dbReference type="Proteomes" id="UP001600888"/>
    </source>
</evidence>
<keyword evidence="2" id="KW-0472">Membrane</keyword>
<feature type="transmembrane region" description="Helical" evidence="2">
    <location>
        <begin position="240"/>
        <end position="262"/>
    </location>
</feature>
<protein>
    <submittedName>
        <fullName evidence="3">Uncharacterized protein</fullName>
    </submittedName>
</protein>
<keyword evidence="2" id="KW-1133">Transmembrane helix</keyword>
<feature type="region of interest" description="Disordered" evidence="1">
    <location>
        <begin position="1"/>
        <end position="21"/>
    </location>
</feature>
<dbReference type="Proteomes" id="UP001600888">
    <property type="component" value="Unassembled WGS sequence"/>
</dbReference>
<name>A0ABR4EBM2_9PEZI</name>
<evidence type="ECO:0000313" key="3">
    <source>
        <dbReference type="EMBL" id="KAL2279848.1"/>
    </source>
</evidence>
<evidence type="ECO:0000256" key="2">
    <source>
        <dbReference type="SAM" id="Phobius"/>
    </source>
</evidence>
<keyword evidence="2" id="KW-0812">Transmembrane</keyword>
<organism evidence="3 4">
    <name type="scientific">Diaporthe vaccinii</name>
    <dbReference type="NCBI Taxonomy" id="105482"/>
    <lineage>
        <taxon>Eukaryota</taxon>
        <taxon>Fungi</taxon>
        <taxon>Dikarya</taxon>
        <taxon>Ascomycota</taxon>
        <taxon>Pezizomycotina</taxon>
        <taxon>Sordariomycetes</taxon>
        <taxon>Sordariomycetidae</taxon>
        <taxon>Diaporthales</taxon>
        <taxon>Diaporthaceae</taxon>
        <taxon>Diaporthe</taxon>
        <taxon>Diaporthe eres species complex</taxon>
    </lineage>
</organism>
<sequence>MTPMPTPTEADTSYDPGTATPTYGTGAGPLTTVFQTPDFCASSLWEYPLTPPLYSSICMPPNFNNYWNWQIGYYSPGICPSGYTAACDFPTSLATFSSFTDESASSKSWPYYGGEVKSDETARLCCPTGYDCYSTGMMGVGWSYSLCISIVPSTTLRDPEVTTGTAYTTTENLAYAIQVRWREEDLSILETNPTVPGQTIVQTQAITEETQAITEEATPQATQSTTDSTAAPGPSSRGSVAVAAGVSVGVFLLLLLSAILIWRLARKRKQVAQLQMSDKDNKSPKLGSSADTVSTALSSGPNSPNPVSPLTDAGARSIIGAAKGANNAAEADSSPVAEMATGDSNAAELAGDATKPVELATEEKPVEVETRDFVAELPGDMPASWREEVDGRPTRMNTRKQPGEKWNWI</sequence>
<keyword evidence="4" id="KW-1185">Reference proteome</keyword>
<gene>
    <name evidence="3" type="ORF">FJTKL_13198</name>
</gene>
<comment type="caution">
    <text evidence="3">The sequence shown here is derived from an EMBL/GenBank/DDBJ whole genome shotgun (WGS) entry which is preliminary data.</text>
</comment>
<dbReference type="EMBL" id="JBAWTH010000072">
    <property type="protein sequence ID" value="KAL2279848.1"/>
    <property type="molecule type" value="Genomic_DNA"/>
</dbReference>
<feature type="region of interest" description="Disordered" evidence="1">
    <location>
        <begin position="326"/>
        <end position="409"/>
    </location>
</feature>